<proteinExistence type="predicted"/>
<dbReference type="RefSeq" id="WP_034164600.1">
    <property type="nucleotide sequence ID" value="NZ_CP006664.1"/>
</dbReference>
<evidence type="ECO:0000313" key="3">
    <source>
        <dbReference type="Proteomes" id="UP000028681"/>
    </source>
</evidence>
<dbReference type="Proteomes" id="UP000028681">
    <property type="component" value="Chromosome"/>
</dbReference>
<dbReference type="GO" id="GO:0043565">
    <property type="term" value="F:sequence-specific DNA binding"/>
    <property type="evidence" value="ECO:0007669"/>
    <property type="project" value="InterPro"/>
</dbReference>
<dbReference type="SMART" id="SM00342">
    <property type="entry name" value="HTH_ARAC"/>
    <property type="match status" value="1"/>
</dbReference>
<dbReference type="HOGENOM" id="CLU_932959_0_0_6"/>
<organism evidence="2 3">
    <name type="scientific">Edwardsiella anguillarum ET080813</name>
    <dbReference type="NCBI Taxonomy" id="667120"/>
    <lineage>
        <taxon>Bacteria</taxon>
        <taxon>Pseudomonadati</taxon>
        <taxon>Pseudomonadota</taxon>
        <taxon>Gammaproteobacteria</taxon>
        <taxon>Enterobacterales</taxon>
        <taxon>Hafniaceae</taxon>
        <taxon>Edwardsiella</taxon>
    </lineage>
</organism>
<evidence type="ECO:0000313" key="2">
    <source>
        <dbReference type="EMBL" id="AIJ07525.1"/>
    </source>
</evidence>
<protein>
    <submittedName>
        <fullName evidence="2">Transcriptional regulator, AraC family</fullName>
    </submittedName>
</protein>
<dbReference type="GeneID" id="33938744"/>
<dbReference type="AlphaFoldDB" id="A0A076LG98"/>
<feature type="domain" description="HTH araC/xylS-type" evidence="1">
    <location>
        <begin position="198"/>
        <end position="297"/>
    </location>
</feature>
<dbReference type="Gene3D" id="1.10.10.60">
    <property type="entry name" value="Homeodomain-like"/>
    <property type="match status" value="1"/>
</dbReference>
<accession>A0A076LG98</accession>
<dbReference type="EMBL" id="CP006664">
    <property type="protein sequence ID" value="AIJ07525.1"/>
    <property type="molecule type" value="Genomic_DNA"/>
</dbReference>
<dbReference type="GO" id="GO:0003700">
    <property type="term" value="F:DNA-binding transcription factor activity"/>
    <property type="evidence" value="ECO:0007669"/>
    <property type="project" value="InterPro"/>
</dbReference>
<evidence type="ECO:0000259" key="1">
    <source>
        <dbReference type="PROSITE" id="PS01124"/>
    </source>
</evidence>
<name>A0A076LG98_9GAMM</name>
<gene>
    <name evidence="2" type="ORF">ETEE_1060</name>
</gene>
<dbReference type="KEGG" id="ete:ETEE_1060"/>
<sequence length="300" mass="34113">MMNTTVSFEAKGYEDIPALLAFLQRNLQCGELSIEMTADDFYAQATITALENGAHFMTMNACGYRIEHHIACDLHNRRLYLIYSDHKMQWGEEGLNCTLPYRDSFLIDSTKSFRIASPGYQKTRSFGIPFSLLGDRLEHVINGLTGRKLSTIKYGDEINKILSTTYHAPGLAERLDIVTNLIKVITYNEPPEGNGKYDRIVKKITMNIYDESLTLPKLAHLCAMSARTIQYILASHGTSFNRLSADIRLRLLCENIHKMKNKRINEIVFLSGYNSFSTAARHFKRKFNQSITDYLSASGQ</sequence>
<dbReference type="PROSITE" id="PS01124">
    <property type="entry name" value="HTH_ARAC_FAMILY_2"/>
    <property type="match status" value="1"/>
</dbReference>
<reference evidence="2 3" key="1">
    <citation type="journal article" date="2012" name="PLoS ONE">
        <title>Edwardsiella comparative phylogenomics reveal the new intra/inter-species taxonomic relationships, virulence evolution and niche adaptation mechanisms.</title>
        <authorList>
            <person name="Yang M."/>
            <person name="Lv Y."/>
            <person name="Xiao J."/>
            <person name="Wu H."/>
            <person name="Zheng H."/>
            <person name="Liu Q."/>
            <person name="Zhang Y."/>
            <person name="Wang Q."/>
        </authorList>
    </citation>
    <scope>NUCLEOTIDE SEQUENCE [LARGE SCALE GENOMIC DNA]</scope>
    <source>
        <strain evidence="3">080813</strain>
    </source>
</reference>
<dbReference type="InterPro" id="IPR018060">
    <property type="entry name" value="HTH_AraC"/>
</dbReference>
<dbReference type="Pfam" id="PF12833">
    <property type="entry name" value="HTH_18"/>
    <property type="match status" value="1"/>
</dbReference>